<accession>A0A9N7UQ75</accession>
<evidence type="ECO:0000313" key="2">
    <source>
        <dbReference type="Proteomes" id="UP001153269"/>
    </source>
</evidence>
<evidence type="ECO:0000313" key="1">
    <source>
        <dbReference type="EMBL" id="CAB1434734.1"/>
    </source>
</evidence>
<dbReference type="EMBL" id="CADEAL010001689">
    <property type="protein sequence ID" value="CAB1434734.1"/>
    <property type="molecule type" value="Genomic_DNA"/>
</dbReference>
<organism evidence="1 2">
    <name type="scientific">Pleuronectes platessa</name>
    <name type="common">European plaice</name>
    <dbReference type="NCBI Taxonomy" id="8262"/>
    <lineage>
        <taxon>Eukaryota</taxon>
        <taxon>Metazoa</taxon>
        <taxon>Chordata</taxon>
        <taxon>Craniata</taxon>
        <taxon>Vertebrata</taxon>
        <taxon>Euteleostomi</taxon>
        <taxon>Actinopterygii</taxon>
        <taxon>Neopterygii</taxon>
        <taxon>Teleostei</taxon>
        <taxon>Neoteleostei</taxon>
        <taxon>Acanthomorphata</taxon>
        <taxon>Carangaria</taxon>
        <taxon>Pleuronectiformes</taxon>
        <taxon>Pleuronectoidei</taxon>
        <taxon>Pleuronectidae</taxon>
        <taxon>Pleuronectes</taxon>
    </lineage>
</organism>
<reference evidence="1" key="1">
    <citation type="submission" date="2020-03" db="EMBL/GenBank/DDBJ databases">
        <authorList>
            <person name="Weist P."/>
        </authorList>
    </citation>
    <scope>NUCLEOTIDE SEQUENCE</scope>
</reference>
<dbReference type="AlphaFoldDB" id="A0A9N7UQ75"/>
<keyword evidence="2" id="KW-1185">Reference proteome</keyword>
<name>A0A9N7UQ75_PLEPL</name>
<gene>
    <name evidence="1" type="ORF">PLEPLA_LOCUS22781</name>
</gene>
<dbReference type="Proteomes" id="UP001153269">
    <property type="component" value="Unassembled WGS sequence"/>
</dbReference>
<proteinExistence type="predicted"/>
<comment type="caution">
    <text evidence="1">The sequence shown here is derived from an EMBL/GenBank/DDBJ whole genome shotgun (WGS) entry which is preliminary data.</text>
</comment>
<protein>
    <submittedName>
        <fullName evidence="1">Uncharacterized protein</fullName>
    </submittedName>
</protein>
<sequence>MSPDTQTSHVQREPLSDILWFDLNQFMFPPRQNLFMTELKPLLLPGTWKPKVRTCPEEPGASLLNFPIWPVTTERGGGYEDHHHLPPSPDIERDNIVFPVFPPPCSIGSATKTAAALATTAPPPLPRQQAVVKTADL</sequence>